<sequence length="77" mass="8348">MKVKIMGSGCPTCKALYEKVKKLAEEGKIEATVEYSSDINELINEGVMGSPAIMIDGKIVKVGKVSDEQLYKILGIN</sequence>
<keyword evidence="2" id="KW-0813">Transport</keyword>
<comment type="caution">
    <text evidence="4">The sequence shown here is derived from an EMBL/GenBank/DDBJ whole genome shotgun (WGS) entry which is preliminary data.</text>
</comment>
<dbReference type="InterPro" id="IPR012336">
    <property type="entry name" value="Thioredoxin-like_fold"/>
</dbReference>
<name>A0A150IV83_9EURY</name>
<dbReference type="PANTHER" id="PTHR36450">
    <property type="entry name" value="THIOREDOXIN"/>
    <property type="match status" value="1"/>
</dbReference>
<gene>
    <name evidence="4" type="ORF">AMQ74_01531</name>
</gene>
<evidence type="ECO:0000256" key="2">
    <source>
        <dbReference type="ARBA" id="ARBA00022982"/>
    </source>
</evidence>
<dbReference type="Proteomes" id="UP000075578">
    <property type="component" value="Unassembled WGS sequence"/>
</dbReference>
<evidence type="ECO:0000313" key="5">
    <source>
        <dbReference type="Proteomes" id="UP000075578"/>
    </source>
</evidence>
<evidence type="ECO:0000256" key="1">
    <source>
        <dbReference type="ARBA" id="ARBA00007787"/>
    </source>
</evidence>
<dbReference type="EMBL" id="LNGD01000124">
    <property type="protein sequence ID" value="KYC48919.1"/>
    <property type="molecule type" value="Genomic_DNA"/>
</dbReference>
<evidence type="ECO:0000259" key="3">
    <source>
        <dbReference type="Pfam" id="PF13192"/>
    </source>
</evidence>
<protein>
    <recommendedName>
        <fullName evidence="3">Thioredoxin-like fold domain-containing protein</fullName>
    </recommendedName>
</protein>
<dbReference type="Gene3D" id="3.40.30.10">
    <property type="entry name" value="Glutaredoxin"/>
    <property type="match status" value="1"/>
</dbReference>
<proteinExistence type="inferred from homology"/>
<comment type="similarity">
    <text evidence="1">Belongs to the glutaredoxin family.</text>
</comment>
<dbReference type="SUPFAM" id="SSF52833">
    <property type="entry name" value="Thioredoxin-like"/>
    <property type="match status" value="1"/>
</dbReference>
<accession>A0A150IV83</accession>
<dbReference type="Pfam" id="PF13192">
    <property type="entry name" value="Thioredoxin_3"/>
    <property type="match status" value="1"/>
</dbReference>
<evidence type="ECO:0000313" key="4">
    <source>
        <dbReference type="EMBL" id="KYC48919.1"/>
    </source>
</evidence>
<reference evidence="4 5" key="1">
    <citation type="journal article" date="2016" name="ISME J.">
        <title>Chasing the elusive Euryarchaeota class WSA2: genomes reveal a uniquely fastidious methyl-reducing methanogen.</title>
        <authorList>
            <person name="Nobu M.K."/>
            <person name="Narihiro T."/>
            <person name="Kuroda K."/>
            <person name="Mei R."/>
            <person name="Liu W.T."/>
        </authorList>
    </citation>
    <scope>NUCLEOTIDE SEQUENCE [LARGE SCALE GENOMIC DNA]</scope>
    <source>
        <strain evidence="4">U1lsi0528_Bin089</strain>
    </source>
</reference>
<dbReference type="InterPro" id="IPR036249">
    <property type="entry name" value="Thioredoxin-like_sf"/>
</dbReference>
<feature type="domain" description="Thioredoxin-like fold" evidence="3">
    <location>
        <begin position="1"/>
        <end position="73"/>
    </location>
</feature>
<dbReference type="AlphaFoldDB" id="A0A150IV83"/>
<dbReference type="PANTHER" id="PTHR36450:SF1">
    <property type="entry name" value="THIOREDOXIN"/>
    <property type="match status" value="1"/>
</dbReference>
<dbReference type="InterPro" id="IPR005243">
    <property type="entry name" value="THIRX-like_proc"/>
</dbReference>
<keyword evidence="2" id="KW-0249">Electron transport</keyword>
<dbReference type="NCBIfam" id="TIGR00412">
    <property type="entry name" value="redox_disulf_2"/>
    <property type="match status" value="1"/>
</dbReference>
<organism evidence="4 5">
    <name type="scientific">Candidatus Methanofastidiosum methylothiophilum</name>
    <dbReference type="NCBI Taxonomy" id="1705564"/>
    <lineage>
        <taxon>Archaea</taxon>
        <taxon>Methanobacteriati</taxon>
        <taxon>Methanobacteriota</taxon>
        <taxon>Stenosarchaea group</taxon>
        <taxon>Candidatus Methanofastidiosia</taxon>
        <taxon>Candidatus Methanofastidiosales</taxon>
        <taxon>Candidatus Methanofastidiosaceae</taxon>
        <taxon>Candidatus Methanofastidiosum</taxon>
    </lineage>
</organism>